<name>A0A6G1QGL3_CHAAH</name>
<proteinExistence type="predicted"/>
<evidence type="ECO:0000313" key="2">
    <source>
        <dbReference type="Proteomes" id="UP000503349"/>
    </source>
</evidence>
<gene>
    <name evidence="1" type="ORF">EXN66_Car017518</name>
</gene>
<protein>
    <submittedName>
        <fullName evidence="1">Uncharacterized protein</fullName>
    </submittedName>
</protein>
<keyword evidence="2" id="KW-1185">Reference proteome</keyword>
<dbReference type="Proteomes" id="UP000503349">
    <property type="component" value="Chromosome 17"/>
</dbReference>
<sequence length="591" mass="67366">MNETEEKTAEDQMSDFGVAIKCFLGKMTLEQHGHLLLETPDKATRLRLAKICMELILCLSRDILKAIEDFKGQTENRLFSRVENMFIQTFFEVLDIKDRCVSLEELTTLIIREVKEIINSALHNLNESKKPKKSRITPPNRVSAMVKYVLEILKTFGAKIKTFCTSIPCTRRDGTIITHDLMEKVEVTEVSVSPQETPDTSMKSETSITEISQAVQEAITEELTESIHPLLDELSDSDYISLQSESSQDIRIAADDIAQVFVKETDSLKQYGSASPSPTLQRRYIMCMDRIVSKIKTFFAKMFAKSSVQSILAHLRNDLKKESKAERKDSIRSLVESVESLILPESGGEDEGESQVFVFSRFNNVLSGKIPTITEELTDLFYRHFQQDAPLDGSVYTTIKNRICCYLGLTNWWLNSEVNNFCEKVILALMKTLPLARTPFPKIVLEKIGTSAVSDSAHEEAEQYSEEQTEIRKTHLKVVIEMLVTKTYNNAKVSPEIGNPEDLIHHLLEKIWTDLKGLDFEIRTETMSQLSKAILKDLCEKIECPLMLLVRMRLRDPQIEECLISSLKQHLTHSSEQQSRLSWFFSSIGKI</sequence>
<evidence type="ECO:0000313" key="1">
    <source>
        <dbReference type="EMBL" id="KAF3701830.1"/>
    </source>
</evidence>
<accession>A0A6G1QGL3</accession>
<reference evidence="1 2" key="1">
    <citation type="submission" date="2019-02" db="EMBL/GenBank/DDBJ databases">
        <title>Opniocepnalus argus genome.</title>
        <authorList>
            <person name="Zhou C."/>
            <person name="Xiao S."/>
        </authorList>
    </citation>
    <scope>NUCLEOTIDE SEQUENCE [LARGE SCALE GENOMIC DNA]</scope>
    <source>
        <strain evidence="1">OARG1902GOOAL</strain>
        <tissue evidence="1">Muscle</tissue>
    </source>
</reference>
<dbReference type="EMBL" id="CM015728">
    <property type="protein sequence ID" value="KAF3701830.1"/>
    <property type="molecule type" value="Genomic_DNA"/>
</dbReference>
<dbReference type="AlphaFoldDB" id="A0A6G1QGL3"/>
<organism evidence="1 2">
    <name type="scientific">Channa argus</name>
    <name type="common">Northern snakehead</name>
    <name type="synonym">Ophicephalus argus</name>
    <dbReference type="NCBI Taxonomy" id="215402"/>
    <lineage>
        <taxon>Eukaryota</taxon>
        <taxon>Metazoa</taxon>
        <taxon>Chordata</taxon>
        <taxon>Craniata</taxon>
        <taxon>Vertebrata</taxon>
        <taxon>Euteleostomi</taxon>
        <taxon>Actinopterygii</taxon>
        <taxon>Neopterygii</taxon>
        <taxon>Teleostei</taxon>
        <taxon>Neoteleostei</taxon>
        <taxon>Acanthomorphata</taxon>
        <taxon>Anabantaria</taxon>
        <taxon>Anabantiformes</taxon>
        <taxon>Channoidei</taxon>
        <taxon>Channidae</taxon>
        <taxon>Channa</taxon>
    </lineage>
</organism>
<reference evidence="2" key="2">
    <citation type="submission" date="2019-02" db="EMBL/GenBank/DDBJ databases">
        <title>Opniocepnalus argus Var Kimnra genome.</title>
        <authorList>
            <person name="Zhou C."/>
            <person name="Xiao S."/>
        </authorList>
    </citation>
    <scope>NUCLEOTIDE SEQUENCE [LARGE SCALE GENOMIC DNA]</scope>
</reference>